<dbReference type="FunFam" id="2.60.120.290:FF:000001">
    <property type="entry name" value="CUB and sushi domain-containing protein 3 isoform X1"/>
    <property type="match status" value="11"/>
</dbReference>
<dbReference type="SMART" id="SM00032">
    <property type="entry name" value="CCP"/>
    <property type="match status" value="23"/>
</dbReference>
<evidence type="ECO:0000259" key="15">
    <source>
        <dbReference type="PROSITE" id="PS50923"/>
    </source>
</evidence>
<dbReference type="Proteomes" id="UP000233160">
    <property type="component" value="Unassembled WGS sequence"/>
</dbReference>
<dbReference type="GO" id="GO:0016020">
    <property type="term" value="C:membrane"/>
    <property type="evidence" value="ECO:0007669"/>
    <property type="project" value="UniProtKB-SubCell"/>
</dbReference>
<evidence type="ECO:0000256" key="3">
    <source>
        <dbReference type="ARBA" id="ARBA00022692"/>
    </source>
</evidence>
<dbReference type="InterPro" id="IPR035976">
    <property type="entry name" value="Sushi/SCR/CCP_sf"/>
</dbReference>
<sequence>NTTKTADILYDFLPKPTSNQFFFLFLFSRLTGMNLPSPVISSKNWLRLHFTSDSNHRRKGFNAQFQVKKAIELKSRGVKMLPSKDGSHKNSVLSQGGVALVSDMCPDPGIPENGRRAGSDFSCRKSYCFYVFPARTCGSNLRGPSGVITSPNYPVQYEDNAHCVWVITTTDPDKVIKLAFEEFELERGYDTLTVGDAGKVGDTRSVLYVLTGSSVPDLIVSMSNQMWLHLQSDDSIGSPGFKAVYQEIEKGGCGDPGIPAYGKRTGSSFLHGDTLTFECQAAFELVGERVITCQQNNQWSGNKPSCVFSCFFNFTAASGIILSPNYPEEYGNNMNCVWLIISEPGSRIHLIFNDFDVEPQFDFLAVKDDGISDITVLGTFSGNEVPSQLASSGHVVRLEFQSDHSTTGRGFNITYTTFGQNECHDPGIPINGRRFGDRFLLGSSVSFHCDDGFVKTQGSESITCILQDGNVVWSSTVPRCEAPCGGHLTASSGVILPPGWPGYYKDSLNCEWIIEAKPGHSIKITFDRFQTEVNYDTLEVRDGPASSSPLIGEYHGTQAPQFLISTGNFMYLLFTTDNSRSSVGFLIHYESVTLESDSCLDPGIPVNGHRHGSNFGVRSTVTFSCDPGYTLSDNEPLLCEQNHQWNHALPSCDALCGGYIHGKSGTVLSPGFPDFYPNSLNCTWTIEVSHGKGVQMIFHTFHLESSHDYLLITEDGSFSEPVARLTGSVLPHTIKAGLFGNFTAQLRFISDFSISYEGFNITFSEYDLEPCDDPGVPAFSRRIGFHFGVGDSLTFSCFPGYRLEGATKLTCLGGGRRVWSAPLPRCVAECGASVKGNEGTLLSPNFPSNYDNNHECIYRIETEAGKGIHLRARSFQLFEGDILKVYDGKDSSSRPLGAFTKNELTGLTLNSTSNHLWLEFNTDGSDTDSGFQLTYTSFDLVKCEDPGIPSYGYRIRDEGHFTDTVVQYSCNPGYAMHGSSTLTCLSGDRRVWDKPLPSCVAECGGRIHAATSGRILSPGYPAPYDNNLHCTWVIEADPGKTISLHFIVFDTEMAHDILKVWDGPVDSDILLKEWSGSALPEDTHSTFNSLTLQFDSDFFISKSGFSIQFSTSIASTCNDPGMPQNGTRYGDSREAGDTVTFQCDPGYQLQGQAKITCVQLNNRFFWQPDPPTCIAACGGNLTGPAGVILSPNYPQPYPPGKECDWKIKVNPDFVIALIFKSFNMEPSYDFLHIYEGADSNSPLIGSFQGSQAPERIESSGNSLFLAFRSDASVGLSGFAIEFKEKPREACFDPGNIMNGTRAGTDFKLGSTVTYQCDSGYKVGDPSSITCVIGADGKPSWNHALPSCHAPCGGQYTGSEGVVLSPNYPRNYTAGEVCLYSITVPKEFVVFGQFAYFQTALNDLAELFDGTHAQARLLSSLSGSHSGETLPLATSNQILLRFSAKSGASARGFHFVYQAVPRTSDTQCSSVPEPRYGRRIGSEFSAGSIVRFECNPGYLLQGSTALRCQSVPNALAQWNDTIPSCVVPCSGNFTQRRGTILSPGYPEPYGNNLNCVWKIIVTEGSGIQIQVISFATEQNWDSLEIHDGGDATAPRLGSFSGTTVPALLNSTSNQLYLRFQSDISVAAAGFHLEYKTVGLAACQEPALPSNGIKIGDRYMVNDVLSFQCEPGYTLQGRSHISCMPGTVRRWNYPSPLCIATCGGTLTTMGGVILSPGFPGSYPNNLDCTWTVSLPIGYGAHIQFLNFSTEANHDYLEIQNGPYHHSPMIGQFSGSDLPAALLSTTHETLIRFYSDHSQNRQGFKLAYQAYELQNCPDPPPFQNGYMINSDYSVGQSVSFQCYPGYVLIGQAVLTCQHGINRNWNHPFPRCDAPCGYNVTSPNGTIYSPGFPDEYPILKDCVWLISVPPGHGVYINFTLLQTEAVNDYIAVWDGPDQNAPQLGVFSGNTALETAYSSTNQVLLKFHSDFSNGGFFVLNFHAFQLKKCPPPPAVPQAEMLTEDDDFEIGDSVQYQCHPGYTLVGTGTLTCKLSAQLQFEGSPPTCEAQCPANEVRTESSGVILSPGYPGNYFNSQTCSWSIKVEPNYNITIFVDTFQSEKQFDALEVFDGSSGQSPLLVVLSGNLTEQSNFTSKSNELYLRWSTDHATSKKGFKIRYAAPYCSLAPTLKDGGIVNRTAGVAGSQVHYFCKPGYRLIGHSKASCRRNPLGTYQWDSLPPLCQAVSCGIPESPGNGSFTGNEFTLDSKVTYECNEGFKLEAGQQVTAVCREDGLWSNKGKPPACKAVPCPSIEAQLSEHVIWRLVSGSLNEYGAQVLLSCSPGYYLEGRRLVQCQANGTWSAGEERPSCKAGHCGSPDPIVNGHISGDGFSYRDTVVYQCNPGFRLVGTSVRICLQDHKWSGQTPVCVPITCGHPGNPAHGFTNGSEFNLNDVVNFTCNTGYLLQGASRAQCRSNGQWSSPLPTCRVVNCSDPGFVENAIRHGQQTLPESFEYGMSVLYHCKKGFYLLGSSALTCTANGLWDRSLPKCLAVSCGNPGTPTNGMIVSSDGVLFSSSVIYTCWEGYRTSGLMTRHCTANGTWTGSAPDCTSDCGDPGTLANGIQFGTDFTFNKTVSYRCDPGYLMEPAAAATLSGTLNVVCSLETAVLCAQPPQVQNGRVEGTDFRWGASVSYSCVDGYQLSHSAILSCEGRGVWRGEVPQCLPVFCGDPGTPAEGRLSGKSFTYKSEVFFQCKPPFILVGSSRRICQADGSWSGVQPTCIDPAHNTCPDPGTPHFGIQNSSRGYEVGSTVFFRCRKGYHIQGSTTRTCLANLTWSGIQTECIPHACRQPETPAHADVRAIDLPTFGYTLVYTCHPGFFLAGGSEHRTCKADMKWTGKSPVCKSKGVREVNETVTKTPVPSDVFFVNSVWKGYYEYLGKRQPATLTVDWFNATSSKVNATFTEASPAELKLTGVYKKEEAHLLLKAFQSKGTVDIFVSKFENDNWGLDGYVSSGLERGGFTFQGDIHGKDFGKFKLERQDPLNSDQDSSSHYQGTSSGSVAAAILVPFFALILSGFAFYLYKHRTRPKVQYNGYAGHENSNGQASFENPMYDTNLKPTEAKAVRFDTTLNTVCTVV</sequence>
<feature type="disulfide bond" evidence="12">
    <location>
        <begin position="2554"/>
        <end position="2581"/>
    </location>
</feature>
<feature type="domain" description="Sushi" evidence="15">
    <location>
        <begin position="941"/>
        <end position="1001"/>
    </location>
</feature>
<keyword evidence="17" id="KW-1185">Reference proteome</keyword>
<feature type="domain" description="Sushi" evidence="15">
    <location>
        <begin position="597"/>
        <end position="654"/>
    </location>
</feature>
<feature type="domain" description="Sushi" evidence="15">
    <location>
        <begin position="1288"/>
        <end position="1349"/>
    </location>
</feature>
<dbReference type="Gene3D" id="2.10.70.10">
    <property type="entry name" value="Complement Module, domain 1"/>
    <property type="match status" value="23"/>
</dbReference>
<dbReference type="PANTHER" id="PTHR45656:SF4">
    <property type="entry name" value="PROTEIN CBR-CLEC-78"/>
    <property type="match status" value="1"/>
</dbReference>
<dbReference type="Gene3D" id="2.60.120.290">
    <property type="entry name" value="Spermadhesin, CUB domain"/>
    <property type="match status" value="13"/>
</dbReference>
<feature type="domain" description="Sushi" evidence="15">
    <location>
        <begin position="2758"/>
        <end position="2816"/>
    </location>
</feature>
<dbReference type="CDD" id="cd00041">
    <property type="entry name" value="CUB"/>
    <property type="match status" value="12"/>
</dbReference>
<feature type="domain" description="Sushi" evidence="15">
    <location>
        <begin position="2525"/>
        <end position="2583"/>
    </location>
</feature>
<evidence type="ECO:0000256" key="7">
    <source>
        <dbReference type="ARBA" id="ARBA00023136"/>
    </source>
</evidence>
<feature type="domain" description="CUB" evidence="14">
    <location>
        <begin position="1528"/>
        <end position="1636"/>
    </location>
</feature>
<dbReference type="InterPro" id="IPR035914">
    <property type="entry name" value="Sperma_CUB_dom_sf"/>
</dbReference>
<feature type="domain" description="Sushi" evidence="15">
    <location>
        <begin position="2404"/>
        <end position="2461"/>
    </location>
</feature>
<keyword evidence="6 13" id="KW-1133">Transmembrane helix</keyword>
<evidence type="ECO:0000256" key="4">
    <source>
        <dbReference type="ARBA" id="ARBA00022729"/>
    </source>
</evidence>
<dbReference type="Pfam" id="PF00084">
    <property type="entry name" value="Sushi"/>
    <property type="match status" value="22"/>
</dbReference>
<evidence type="ECO:0000313" key="17">
    <source>
        <dbReference type="Proteomes" id="UP000233160"/>
    </source>
</evidence>
<evidence type="ECO:0000256" key="13">
    <source>
        <dbReference type="SAM" id="Phobius"/>
    </source>
</evidence>
<dbReference type="InterPro" id="IPR051277">
    <property type="entry name" value="SEZ6_CSMD_C4BPB_Regulators"/>
</dbReference>
<feature type="domain" description="CUB" evidence="14">
    <location>
        <begin position="310"/>
        <end position="418"/>
    </location>
</feature>
<feature type="domain" description="Sushi" evidence="15">
    <location>
        <begin position="2639"/>
        <end position="2696"/>
    </location>
</feature>
<feature type="domain" description="Sushi" evidence="15">
    <location>
        <begin position="2346"/>
        <end position="2403"/>
    </location>
</feature>
<evidence type="ECO:0000313" key="16">
    <source>
        <dbReference type="Ensembl" id="ENSPCOP00000012219.1"/>
    </source>
</evidence>
<feature type="domain" description="CUB" evidence="14">
    <location>
        <begin position="1700"/>
        <end position="1808"/>
    </location>
</feature>
<feature type="disulfide bond" evidence="12">
    <location>
        <begin position="2725"/>
        <end position="2752"/>
    </location>
</feature>
<feature type="domain" description="CUB" evidence="14">
    <location>
        <begin position="1872"/>
        <end position="1983"/>
    </location>
</feature>
<dbReference type="PROSITE" id="PS01180">
    <property type="entry name" value="CUB"/>
    <property type="match status" value="12"/>
</dbReference>
<dbReference type="SMART" id="SM00042">
    <property type="entry name" value="CUB"/>
    <property type="match status" value="12"/>
</dbReference>
<accession>A0A2K6FE09</accession>
<feature type="domain" description="Sushi" evidence="15">
    <location>
        <begin position="1465"/>
        <end position="1526"/>
    </location>
</feature>
<comment type="subcellular location">
    <subcellularLocation>
        <location evidence="1">Membrane</location>
    </subcellularLocation>
</comment>
<feature type="disulfide bond" evidence="12">
    <location>
        <begin position="2432"/>
        <end position="2459"/>
    </location>
</feature>
<dbReference type="Pfam" id="PF00431">
    <property type="entry name" value="CUB"/>
    <property type="match status" value="12"/>
</dbReference>
<comment type="caution">
    <text evidence="12">Lacks conserved residue(s) required for the propagation of feature annotation.</text>
</comment>
<reference evidence="16" key="1">
    <citation type="submission" date="2025-08" db="UniProtKB">
        <authorList>
            <consortium name="Ensembl"/>
        </authorList>
    </citation>
    <scope>IDENTIFICATION</scope>
</reference>
<keyword evidence="8 12" id="KW-1015">Disulfide bond</keyword>
<dbReference type="InterPro" id="IPR000859">
    <property type="entry name" value="CUB_dom"/>
</dbReference>
<feature type="domain" description="CUB" evidence="14">
    <location>
        <begin position="656"/>
        <end position="766"/>
    </location>
</feature>
<keyword evidence="2 12" id="KW-0768">Sushi</keyword>
<evidence type="ECO:0000256" key="5">
    <source>
        <dbReference type="ARBA" id="ARBA00022737"/>
    </source>
</evidence>
<dbReference type="FunFam" id="2.10.70.10:FF:000047">
    <property type="entry name" value="CUB and Sushi multiple domains 3"/>
    <property type="match status" value="1"/>
</dbReference>
<feature type="domain" description="CUB" evidence="14">
    <location>
        <begin position="1351"/>
        <end position="1459"/>
    </location>
</feature>
<evidence type="ECO:0000256" key="11">
    <source>
        <dbReference type="PROSITE-ProRule" id="PRU00059"/>
    </source>
</evidence>
<feature type="disulfide bond" evidence="12">
    <location>
        <begin position="2495"/>
        <end position="2522"/>
    </location>
</feature>
<evidence type="ECO:0000259" key="14">
    <source>
        <dbReference type="PROSITE" id="PS01180"/>
    </source>
</evidence>
<evidence type="ECO:0000256" key="10">
    <source>
        <dbReference type="ARBA" id="ARBA00061013"/>
    </source>
</evidence>
<feature type="domain" description="Sushi" evidence="15">
    <location>
        <begin position="2462"/>
        <end position="2524"/>
    </location>
</feature>
<dbReference type="FunFam" id="2.10.70.10:FF:000011">
    <property type="entry name" value="CUB and sushi domain-containing protein 3 isoform A"/>
    <property type="match status" value="3"/>
</dbReference>
<dbReference type="Ensembl" id="ENSPCOT00000022813.1">
    <property type="protein sequence ID" value="ENSPCOP00000012219.1"/>
    <property type="gene ID" value="ENSPCOG00000017640.1"/>
</dbReference>
<feature type="domain" description="Sushi" evidence="15">
    <location>
        <begin position="2156"/>
        <end position="2218"/>
    </location>
</feature>
<evidence type="ECO:0000256" key="9">
    <source>
        <dbReference type="ARBA" id="ARBA00023180"/>
    </source>
</evidence>
<feature type="domain" description="Sushi" evidence="15">
    <location>
        <begin position="1982"/>
        <end position="2043"/>
    </location>
</feature>
<feature type="disulfide bond" evidence="12">
    <location>
        <begin position="2787"/>
        <end position="2814"/>
    </location>
</feature>
<feature type="transmembrane region" description="Helical" evidence="13">
    <location>
        <begin position="3032"/>
        <end position="3053"/>
    </location>
</feature>
<feature type="disulfide bond" evidence="12">
    <location>
        <begin position="2374"/>
        <end position="2401"/>
    </location>
</feature>
<organism evidence="16 17">
    <name type="scientific">Propithecus coquereli</name>
    <name type="common">Coquerel's sifaka</name>
    <name type="synonym">Propithecus verreauxi coquereli</name>
    <dbReference type="NCBI Taxonomy" id="379532"/>
    <lineage>
        <taxon>Eukaryota</taxon>
        <taxon>Metazoa</taxon>
        <taxon>Chordata</taxon>
        <taxon>Craniata</taxon>
        <taxon>Vertebrata</taxon>
        <taxon>Euteleostomi</taxon>
        <taxon>Mammalia</taxon>
        <taxon>Eutheria</taxon>
        <taxon>Euarchontoglires</taxon>
        <taxon>Primates</taxon>
        <taxon>Strepsirrhini</taxon>
        <taxon>Lemuriformes</taxon>
        <taxon>Indriidae</taxon>
        <taxon>Propithecus</taxon>
    </lineage>
</organism>
<feature type="domain" description="Sushi" evidence="15">
    <location>
        <begin position="769"/>
        <end position="828"/>
    </location>
</feature>
<feature type="domain" description="Sushi" evidence="15">
    <location>
        <begin position="2219"/>
        <end position="2280"/>
    </location>
</feature>
<keyword evidence="5" id="KW-0677">Repeat</keyword>
<feature type="domain" description="Sushi" evidence="15">
    <location>
        <begin position="251"/>
        <end position="308"/>
    </location>
</feature>
<evidence type="ECO:0000256" key="1">
    <source>
        <dbReference type="ARBA" id="ARBA00004370"/>
    </source>
</evidence>
<keyword evidence="3 13" id="KW-0812">Transmembrane</keyword>
<feature type="domain" description="Sushi" evidence="15">
    <location>
        <begin position="2281"/>
        <end position="2345"/>
    </location>
</feature>
<feature type="domain" description="CUB" evidence="14">
    <location>
        <begin position="1003"/>
        <end position="1112"/>
    </location>
</feature>
<name>A0A2K6FE09_PROCO</name>
<keyword evidence="4" id="KW-0732">Signal</keyword>
<feature type="domain" description="Sushi" evidence="15">
    <location>
        <begin position="2817"/>
        <end position="2876"/>
    </location>
</feature>
<feature type="disulfide bond" evidence="12">
    <location>
        <begin position="279"/>
        <end position="306"/>
    </location>
</feature>
<dbReference type="SUPFAM" id="SSF57535">
    <property type="entry name" value="Complement control module/SCR domain"/>
    <property type="match status" value="23"/>
</dbReference>
<evidence type="ECO:0000256" key="12">
    <source>
        <dbReference type="PROSITE-ProRule" id="PRU00302"/>
    </source>
</evidence>
<dbReference type="InterPro" id="IPR000436">
    <property type="entry name" value="Sushi_SCR_CCP_dom"/>
</dbReference>
<feature type="domain" description="CUB" evidence="14">
    <location>
        <begin position="137"/>
        <end position="248"/>
    </location>
</feature>
<keyword evidence="9" id="KW-0325">Glycoprotein</keyword>
<feature type="domain" description="Sushi" evidence="15">
    <location>
        <begin position="1639"/>
        <end position="1698"/>
    </location>
</feature>
<feature type="domain" description="CUB" evidence="14">
    <location>
        <begin position="2045"/>
        <end position="2156"/>
    </location>
</feature>
<dbReference type="PROSITE" id="PS50923">
    <property type="entry name" value="SUSHI"/>
    <property type="match status" value="22"/>
</dbReference>
<keyword evidence="7 13" id="KW-0472">Membrane</keyword>
<feature type="disulfide bond" evidence="12">
    <location>
        <begin position="625"/>
        <end position="652"/>
    </location>
</feature>
<evidence type="ECO:0000256" key="2">
    <source>
        <dbReference type="ARBA" id="ARBA00022659"/>
    </source>
</evidence>
<dbReference type="GeneTree" id="ENSGT00940000155701"/>
<feature type="disulfide bond" evidence="12">
    <location>
        <begin position="2667"/>
        <end position="2694"/>
    </location>
</feature>
<dbReference type="FunFam" id="2.10.70.10:FF:000002">
    <property type="entry name" value="CUB and Sushi multiple domains 3"/>
    <property type="match status" value="9"/>
</dbReference>
<evidence type="ECO:0000256" key="6">
    <source>
        <dbReference type="ARBA" id="ARBA00022989"/>
    </source>
</evidence>
<protein>
    <submittedName>
        <fullName evidence="16">CUB and Sushi multiple domains 1</fullName>
    </submittedName>
</protein>
<comment type="similarity">
    <text evidence="10">Belongs to the CSMD family.</text>
</comment>
<feature type="domain" description="Sushi" evidence="15">
    <location>
        <begin position="1115"/>
        <end position="1175"/>
    </location>
</feature>
<dbReference type="CDD" id="cd00033">
    <property type="entry name" value="CCP"/>
    <property type="match status" value="23"/>
</dbReference>
<feature type="domain" description="Sushi" evidence="15">
    <location>
        <begin position="1811"/>
        <end position="1870"/>
    </location>
</feature>
<feature type="domain" description="CUB" evidence="14">
    <location>
        <begin position="1177"/>
        <end position="1285"/>
    </location>
</feature>
<proteinExistence type="inferred from homology"/>
<feature type="disulfide bond" evidence="11">
    <location>
        <begin position="1003"/>
        <end position="1030"/>
    </location>
</feature>
<gene>
    <name evidence="16" type="primary">CSMD1</name>
</gene>
<dbReference type="SUPFAM" id="SSF49854">
    <property type="entry name" value="Spermadhesin, CUB domain"/>
    <property type="match status" value="13"/>
</dbReference>
<reference evidence="16" key="2">
    <citation type="submission" date="2025-09" db="UniProtKB">
        <authorList>
            <consortium name="Ensembl"/>
        </authorList>
    </citation>
    <scope>IDENTIFICATION</scope>
</reference>
<dbReference type="PANTHER" id="PTHR45656">
    <property type="entry name" value="PROTEIN CBR-CLEC-78"/>
    <property type="match status" value="1"/>
</dbReference>
<feature type="domain" description="CUB" evidence="14">
    <location>
        <begin position="830"/>
        <end position="938"/>
    </location>
</feature>
<feature type="domain" description="Sushi" evidence="15">
    <location>
        <begin position="2697"/>
        <end position="2754"/>
    </location>
</feature>
<evidence type="ECO:0000256" key="8">
    <source>
        <dbReference type="ARBA" id="ARBA00023157"/>
    </source>
</evidence>
<feature type="domain" description="Sushi" evidence="15">
    <location>
        <begin position="421"/>
        <end position="482"/>
    </location>
</feature>
<feature type="domain" description="CUB" evidence="14">
    <location>
        <begin position="484"/>
        <end position="592"/>
    </location>
</feature>